<keyword evidence="2" id="KW-1185">Reference proteome</keyword>
<name>A0A8C5RYW6_LATLA</name>
<evidence type="ECO:0000313" key="2">
    <source>
        <dbReference type="Proteomes" id="UP000694406"/>
    </source>
</evidence>
<reference evidence="1" key="2">
    <citation type="submission" date="2025-09" db="UniProtKB">
        <authorList>
            <consortium name="Ensembl"/>
        </authorList>
    </citation>
    <scope>IDENTIFICATION</scope>
</reference>
<evidence type="ECO:0000313" key="1">
    <source>
        <dbReference type="Ensembl" id="ENSLLTP00000009698.1"/>
    </source>
</evidence>
<sequence>FTVGDDAFYLRISETILSQNRLFCMCAAPFYIRGADAIHTPTCAVNTLHPIYISTASPLFPTGVRDASASSAMHPPLPLCVHCKILPRNPFGGVIHFYLLSSAKLPMNIRLTSPLHTTHVRSFLFHLCKFSPLFGVDENGWSHP</sequence>
<proteinExistence type="predicted"/>
<reference evidence="1" key="1">
    <citation type="submission" date="2025-08" db="UniProtKB">
        <authorList>
            <consortium name="Ensembl"/>
        </authorList>
    </citation>
    <scope>IDENTIFICATION</scope>
</reference>
<protein>
    <submittedName>
        <fullName evidence="1">Uncharacterized protein</fullName>
    </submittedName>
</protein>
<accession>A0A8C5RYW6</accession>
<dbReference type="AlphaFoldDB" id="A0A8C5RYW6"/>
<organism evidence="1 2">
    <name type="scientific">Laticauda laticaudata</name>
    <name type="common">Blue-ringed sea krait</name>
    <name type="synonym">Blue-lipped sea krait</name>
    <dbReference type="NCBI Taxonomy" id="8630"/>
    <lineage>
        <taxon>Eukaryota</taxon>
        <taxon>Metazoa</taxon>
        <taxon>Chordata</taxon>
        <taxon>Craniata</taxon>
        <taxon>Vertebrata</taxon>
        <taxon>Euteleostomi</taxon>
        <taxon>Lepidosauria</taxon>
        <taxon>Squamata</taxon>
        <taxon>Bifurcata</taxon>
        <taxon>Unidentata</taxon>
        <taxon>Episquamata</taxon>
        <taxon>Toxicofera</taxon>
        <taxon>Serpentes</taxon>
        <taxon>Colubroidea</taxon>
        <taxon>Elapidae</taxon>
        <taxon>Laticaudinae</taxon>
        <taxon>Laticauda</taxon>
    </lineage>
</organism>
<dbReference type="Proteomes" id="UP000694406">
    <property type="component" value="Unplaced"/>
</dbReference>
<dbReference type="Ensembl" id="ENSLLTT00000010068.1">
    <property type="protein sequence ID" value="ENSLLTP00000009698.1"/>
    <property type="gene ID" value="ENSLLTG00000007420.1"/>
</dbReference>